<feature type="non-terminal residue" evidence="1">
    <location>
        <position position="1"/>
    </location>
</feature>
<proteinExistence type="predicted"/>
<comment type="caution">
    <text evidence="1">The sequence shown here is derived from an EMBL/GenBank/DDBJ whole genome shotgun (WGS) entry which is preliminary data.</text>
</comment>
<dbReference type="Proteomes" id="UP000265520">
    <property type="component" value="Unassembled WGS sequence"/>
</dbReference>
<protein>
    <submittedName>
        <fullName evidence="1">Uncharacterized protein</fullName>
    </submittedName>
</protein>
<reference evidence="1 2" key="1">
    <citation type="journal article" date="2018" name="Front. Plant Sci.">
        <title>Red Clover (Trifolium pratense) and Zigzag Clover (T. medium) - A Picture of Genomic Similarities and Differences.</title>
        <authorList>
            <person name="Dluhosova J."/>
            <person name="Istvanek J."/>
            <person name="Nedelnik J."/>
            <person name="Repkova J."/>
        </authorList>
    </citation>
    <scope>NUCLEOTIDE SEQUENCE [LARGE SCALE GENOMIC DNA]</scope>
    <source>
        <strain evidence="2">cv. 10/8</strain>
        <tissue evidence="1">Leaf</tissue>
    </source>
</reference>
<sequence length="87" mass="9254">DMVSLESYHKKKKALRRSFSSDSKAKPGKTSGVVVAEVVTKIGAEKVSNVGPMDVVGVKVELAGALKVGSVENVEIDNEVVLTENLR</sequence>
<organism evidence="1 2">
    <name type="scientific">Trifolium medium</name>
    <dbReference type="NCBI Taxonomy" id="97028"/>
    <lineage>
        <taxon>Eukaryota</taxon>
        <taxon>Viridiplantae</taxon>
        <taxon>Streptophyta</taxon>
        <taxon>Embryophyta</taxon>
        <taxon>Tracheophyta</taxon>
        <taxon>Spermatophyta</taxon>
        <taxon>Magnoliopsida</taxon>
        <taxon>eudicotyledons</taxon>
        <taxon>Gunneridae</taxon>
        <taxon>Pentapetalae</taxon>
        <taxon>rosids</taxon>
        <taxon>fabids</taxon>
        <taxon>Fabales</taxon>
        <taxon>Fabaceae</taxon>
        <taxon>Papilionoideae</taxon>
        <taxon>50 kb inversion clade</taxon>
        <taxon>NPAAA clade</taxon>
        <taxon>Hologalegina</taxon>
        <taxon>IRL clade</taxon>
        <taxon>Trifolieae</taxon>
        <taxon>Trifolium</taxon>
    </lineage>
</organism>
<name>A0A392S4R1_9FABA</name>
<dbReference type="EMBL" id="LXQA010316947">
    <property type="protein sequence ID" value="MCI43412.1"/>
    <property type="molecule type" value="Genomic_DNA"/>
</dbReference>
<keyword evidence="2" id="KW-1185">Reference proteome</keyword>
<evidence type="ECO:0000313" key="1">
    <source>
        <dbReference type="EMBL" id="MCI43412.1"/>
    </source>
</evidence>
<accession>A0A392S4R1</accession>
<evidence type="ECO:0000313" key="2">
    <source>
        <dbReference type="Proteomes" id="UP000265520"/>
    </source>
</evidence>
<dbReference type="AlphaFoldDB" id="A0A392S4R1"/>